<accession>A0A7W1WSH1</accession>
<evidence type="ECO:0000313" key="2">
    <source>
        <dbReference type="EMBL" id="MBA4495163.1"/>
    </source>
</evidence>
<evidence type="ECO:0000313" key="3">
    <source>
        <dbReference type="Proteomes" id="UP000535491"/>
    </source>
</evidence>
<dbReference type="Gene3D" id="3.90.1200.10">
    <property type="match status" value="1"/>
</dbReference>
<dbReference type="InterPro" id="IPR002575">
    <property type="entry name" value="Aminoglycoside_PTrfase"/>
</dbReference>
<feature type="domain" description="Aminoglycoside phosphotransferase" evidence="1">
    <location>
        <begin position="17"/>
        <end position="166"/>
    </location>
</feature>
<dbReference type="Proteomes" id="UP000535491">
    <property type="component" value="Unassembled WGS sequence"/>
</dbReference>
<gene>
    <name evidence="2" type="ORF">H1191_12680</name>
</gene>
<dbReference type="GO" id="GO:0016740">
    <property type="term" value="F:transferase activity"/>
    <property type="evidence" value="ECO:0007669"/>
    <property type="project" value="UniProtKB-KW"/>
</dbReference>
<comment type="caution">
    <text evidence="2">The sequence shown here is derived from an EMBL/GenBank/DDBJ whole genome shotgun (WGS) entry which is preliminary data.</text>
</comment>
<name>A0A7W1WSH1_9BACL</name>
<sequence>MSVPCYKWIYFENTPSFAAYPKLPGYPLDSQYLSKNIGTLSSELGSFLSALHKIPISFPSLEIHRRNWKQKYEKFYIQVQTYVLDQLEKDLRDWVKQRWNRFLQDEGQFDFRPVWIHGDLSANHILINDRIVTGIIDWGDVGIGDPAFDLAALSYEFGEEWMKHVITQYTVEIDDHFFRRANFYVKIAPLHRLLYALNTRQPLQWEKGIEQLNKFYKHEMI</sequence>
<proteinExistence type="predicted"/>
<reference evidence="2 3" key="1">
    <citation type="submission" date="2020-07" db="EMBL/GenBank/DDBJ databases">
        <authorList>
            <person name="Feng H."/>
        </authorList>
    </citation>
    <scope>NUCLEOTIDE SEQUENCE [LARGE SCALE GENOMIC DNA]</scope>
    <source>
        <strain evidence="3">s-10</strain>
    </source>
</reference>
<keyword evidence="2" id="KW-0808">Transferase</keyword>
<dbReference type="PANTHER" id="PTHR21310:SF42">
    <property type="entry name" value="BIFUNCTIONAL AAC_APH"/>
    <property type="match status" value="1"/>
</dbReference>
<evidence type="ECO:0000259" key="1">
    <source>
        <dbReference type="Pfam" id="PF01636"/>
    </source>
</evidence>
<dbReference type="PANTHER" id="PTHR21310">
    <property type="entry name" value="AMINOGLYCOSIDE PHOSPHOTRANSFERASE-RELATED-RELATED"/>
    <property type="match status" value="1"/>
</dbReference>
<organism evidence="2 3">
    <name type="scientific">Paenactinomyces guangxiensis</name>
    <dbReference type="NCBI Taxonomy" id="1490290"/>
    <lineage>
        <taxon>Bacteria</taxon>
        <taxon>Bacillati</taxon>
        <taxon>Bacillota</taxon>
        <taxon>Bacilli</taxon>
        <taxon>Bacillales</taxon>
        <taxon>Thermoactinomycetaceae</taxon>
        <taxon>Paenactinomyces</taxon>
    </lineage>
</organism>
<dbReference type="EMBL" id="JACEIQ010000012">
    <property type="protein sequence ID" value="MBA4495163.1"/>
    <property type="molecule type" value="Genomic_DNA"/>
</dbReference>
<protein>
    <submittedName>
        <fullName evidence="2">Phosphotransferase</fullName>
    </submittedName>
</protein>
<dbReference type="SUPFAM" id="SSF56112">
    <property type="entry name" value="Protein kinase-like (PK-like)"/>
    <property type="match status" value="1"/>
</dbReference>
<keyword evidence="3" id="KW-1185">Reference proteome</keyword>
<dbReference type="InterPro" id="IPR051678">
    <property type="entry name" value="AGP_Transferase"/>
</dbReference>
<dbReference type="Pfam" id="PF01636">
    <property type="entry name" value="APH"/>
    <property type="match status" value="1"/>
</dbReference>
<dbReference type="AlphaFoldDB" id="A0A7W1WSH1"/>
<dbReference type="InterPro" id="IPR011009">
    <property type="entry name" value="Kinase-like_dom_sf"/>
</dbReference>